<dbReference type="GO" id="GO:0009636">
    <property type="term" value="P:response to toxic substance"/>
    <property type="evidence" value="ECO:0007669"/>
    <property type="project" value="InterPro"/>
</dbReference>
<sequence length="42" mass="4221">MPRIAALLASLFMLAGITACNTVEGAGEDVQEAGEAIEDAGN</sequence>
<evidence type="ECO:0000256" key="4">
    <source>
        <dbReference type="ARBA" id="ARBA00023136"/>
    </source>
</evidence>
<keyword evidence="9" id="KW-1185">Reference proteome</keyword>
<evidence type="ECO:0000256" key="2">
    <source>
        <dbReference type="ARBA" id="ARBA00022475"/>
    </source>
</evidence>
<organism evidence="8 9">
    <name type="scientific">Marinicauda pacifica</name>
    <dbReference type="NCBI Taxonomy" id="1133559"/>
    <lineage>
        <taxon>Bacteria</taxon>
        <taxon>Pseudomonadati</taxon>
        <taxon>Pseudomonadota</taxon>
        <taxon>Alphaproteobacteria</taxon>
        <taxon>Maricaulales</taxon>
        <taxon>Maricaulaceae</taxon>
        <taxon>Marinicauda</taxon>
    </lineage>
</organism>
<dbReference type="GO" id="GO:0016020">
    <property type="term" value="C:membrane"/>
    <property type="evidence" value="ECO:0007669"/>
    <property type="project" value="InterPro"/>
</dbReference>
<dbReference type="PROSITE" id="PS51257">
    <property type="entry name" value="PROKAR_LIPOPROTEIN"/>
    <property type="match status" value="1"/>
</dbReference>
<evidence type="ECO:0000256" key="3">
    <source>
        <dbReference type="ARBA" id="ARBA00022729"/>
    </source>
</evidence>
<dbReference type="RefSeq" id="WP_135943189.1">
    <property type="nucleotide sequence ID" value="NZ_BMEI01000001.1"/>
</dbReference>
<dbReference type="EMBL" id="SRXV01000001">
    <property type="protein sequence ID" value="TGY93994.1"/>
    <property type="molecule type" value="Genomic_DNA"/>
</dbReference>
<keyword evidence="2" id="KW-1003">Cell membrane</keyword>
<name>A0A4S2HDC6_9PROT</name>
<feature type="signal peptide" evidence="7">
    <location>
        <begin position="1"/>
        <end position="21"/>
    </location>
</feature>
<accession>A0A4S2HDC6</accession>
<evidence type="ECO:0000256" key="7">
    <source>
        <dbReference type="SAM" id="SignalP"/>
    </source>
</evidence>
<comment type="caution">
    <text evidence="8">The sequence shown here is derived from an EMBL/GenBank/DDBJ whole genome shotgun (WGS) entry which is preliminary data.</text>
</comment>
<dbReference type="AlphaFoldDB" id="A0A4S2HDC6"/>
<evidence type="ECO:0000256" key="1">
    <source>
        <dbReference type="ARBA" id="ARBA00010296"/>
    </source>
</evidence>
<feature type="chain" id="PRO_5020268667" evidence="7">
    <location>
        <begin position="22"/>
        <end position="42"/>
    </location>
</feature>
<dbReference type="Pfam" id="PF08085">
    <property type="entry name" value="Entericidin"/>
    <property type="match status" value="1"/>
</dbReference>
<comment type="similarity">
    <text evidence="1">Belongs to the EcnA/EcnB lipoprotein family.</text>
</comment>
<protein>
    <submittedName>
        <fullName evidence="8">Entericidin A/B family lipoprotein</fullName>
    </submittedName>
</protein>
<keyword evidence="3 7" id="KW-0732">Signal</keyword>
<evidence type="ECO:0000256" key="6">
    <source>
        <dbReference type="ARBA" id="ARBA00023288"/>
    </source>
</evidence>
<dbReference type="InterPro" id="IPR012556">
    <property type="entry name" value="Entericidin"/>
</dbReference>
<gene>
    <name evidence="8" type="ORF">E5162_01515</name>
</gene>
<dbReference type="OrthoDB" id="7363288at2"/>
<keyword evidence="6 8" id="KW-0449">Lipoprotein</keyword>
<evidence type="ECO:0000256" key="5">
    <source>
        <dbReference type="ARBA" id="ARBA00023139"/>
    </source>
</evidence>
<proteinExistence type="inferred from homology"/>
<dbReference type="Proteomes" id="UP000305451">
    <property type="component" value="Unassembled WGS sequence"/>
</dbReference>
<evidence type="ECO:0000313" key="8">
    <source>
        <dbReference type="EMBL" id="TGY93994.1"/>
    </source>
</evidence>
<keyword evidence="4" id="KW-0472">Membrane</keyword>
<keyword evidence="5" id="KW-0564">Palmitate</keyword>
<evidence type="ECO:0000313" key="9">
    <source>
        <dbReference type="Proteomes" id="UP000305451"/>
    </source>
</evidence>
<reference evidence="8 9" key="1">
    <citation type="journal article" date="2013" name="Int. J. Syst. Evol. Microbiol.">
        <title>Marinicauda pacifica gen. nov., sp. nov., a prosthecate alphaproteobacterium of the family Hyphomonadaceae isolated from deep seawater.</title>
        <authorList>
            <person name="Zhang X.Y."/>
            <person name="Li G.W."/>
            <person name="Wang C.S."/>
            <person name="Zhang Y.J."/>
            <person name="Xu X.W."/>
            <person name="Li H."/>
            <person name="Liu A."/>
            <person name="Liu C."/>
            <person name="Xie B.B."/>
            <person name="Qin Q.L."/>
            <person name="Xu Z."/>
            <person name="Chen X.L."/>
            <person name="Zhou B.C."/>
            <person name="Zhang Y.Z."/>
        </authorList>
    </citation>
    <scope>NUCLEOTIDE SEQUENCE [LARGE SCALE GENOMIC DNA]</scope>
    <source>
        <strain evidence="8 9">P-1 km-3</strain>
    </source>
</reference>